<gene>
    <name evidence="1" type="ORF">E2C01_027710</name>
</gene>
<accession>A0A5B7ELL6</accession>
<keyword evidence="2" id="KW-1185">Reference proteome</keyword>
<comment type="caution">
    <text evidence="1">The sequence shown here is derived from an EMBL/GenBank/DDBJ whole genome shotgun (WGS) entry which is preliminary data.</text>
</comment>
<evidence type="ECO:0000313" key="2">
    <source>
        <dbReference type="Proteomes" id="UP000324222"/>
    </source>
</evidence>
<dbReference type="AlphaFoldDB" id="A0A5B7ELL6"/>
<dbReference type="EMBL" id="VSRR010003030">
    <property type="protein sequence ID" value="MPC34325.1"/>
    <property type="molecule type" value="Genomic_DNA"/>
</dbReference>
<evidence type="ECO:0000313" key="1">
    <source>
        <dbReference type="EMBL" id="MPC34325.1"/>
    </source>
</evidence>
<dbReference type="Proteomes" id="UP000324222">
    <property type="component" value="Unassembled WGS sequence"/>
</dbReference>
<organism evidence="1 2">
    <name type="scientific">Portunus trituberculatus</name>
    <name type="common">Swimming crab</name>
    <name type="synonym">Neptunus trituberculatus</name>
    <dbReference type="NCBI Taxonomy" id="210409"/>
    <lineage>
        <taxon>Eukaryota</taxon>
        <taxon>Metazoa</taxon>
        <taxon>Ecdysozoa</taxon>
        <taxon>Arthropoda</taxon>
        <taxon>Crustacea</taxon>
        <taxon>Multicrustacea</taxon>
        <taxon>Malacostraca</taxon>
        <taxon>Eumalacostraca</taxon>
        <taxon>Eucarida</taxon>
        <taxon>Decapoda</taxon>
        <taxon>Pleocyemata</taxon>
        <taxon>Brachyura</taxon>
        <taxon>Eubrachyura</taxon>
        <taxon>Portunoidea</taxon>
        <taxon>Portunidae</taxon>
        <taxon>Portuninae</taxon>
        <taxon>Portunus</taxon>
    </lineage>
</organism>
<reference evidence="1 2" key="1">
    <citation type="submission" date="2019-05" db="EMBL/GenBank/DDBJ databases">
        <title>Another draft genome of Portunus trituberculatus and its Hox gene families provides insights of decapod evolution.</title>
        <authorList>
            <person name="Jeong J.-H."/>
            <person name="Song I."/>
            <person name="Kim S."/>
            <person name="Choi T."/>
            <person name="Kim D."/>
            <person name="Ryu S."/>
            <person name="Kim W."/>
        </authorList>
    </citation>
    <scope>NUCLEOTIDE SEQUENCE [LARGE SCALE GENOMIC DNA]</scope>
    <source>
        <tissue evidence="1">Muscle</tissue>
    </source>
</reference>
<protein>
    <submittedName>
        <fullName evidence="1">Uncharacterized protein</fullName>
    </submittedName>
</protein>
<sequence>MLSSGPCGVLSSQNAFPPLPPVLQAMREAVTCSIGKEMSRCRMMMRKRKIEKKKNQEAIRVVSDPVHLSAKVTQLGVVTTERCLPVRCEYASLGLRSGSPEPEVSQRHTNSTIKEKELSAATTTLAHRYSSFDNNLAVARARRIWKQRHVRYGTLRAASNGNTFAAGIKHACHPKRKCHPHSSFMPFTKIKLPPYFSLLPLPPAHPAALPLLPIRGSLSTSSFPFPVTPHKTTIIGP</sequence>
<name>A0A5B7ELL6_PORTR</name>
<proteinExistence type="predicted"/>